<dbReference type="EMBL" id="CP003495">
    <property type="protein sequence ID" value="AFY30167.1"/>
    <property type="molecule type" value="Genomic_DNA"/>
</dbReference>
<sequence>MEKRNNNTDSLVPASVSFRQLAAMLGKAPVEAEQQGELPTAATAEREAFERLLAEWSRSGQRLLAALGNGGPATTEGRSPRQLIALGALQAHLALALQAHAGASGPNPD</sequence>
<dbReference type="RefSeq" id="WP_015110600.1">
    <property type="nucleotide sequence ID" value="NC_019675.1"/>
</dbReference>
<proteinExistence type="predicted"/>
<dbReference type="Proteomes" id="UP000010388">
    <property type="component" value="Chromosome"/>
</dbReference>
<dbReference type="HOGENOM" id="CLU_173876_0_0_3"/>
<dbReference type="AlphaFoldDB" id="K9P9U6"/>
<protein>
    <submittedName>
        <fullName evidence="1">Uncharacterized protein</fullName>
    </submittedName>
</protein>
<evidence type="ECO:0000313" key="2">
    <source>
        <dbReference type="Proteomes" id="UP000010388"/>
    </source>
</evidence>
<dbReference type="eggNOG" id="ENOG5032GXP">
    <property type="taxonomic scope" value="Bacteria"/>
</dbReference>
<name>K9P9U6_CYAGP</name>
<gene>
    <name evidence="1" type="ordered locus">Cyagr_3086</name>
</gene>
<evidence type="ECO:0000313" key="1">
    <source>
        <dbReference type="EMBL" id="AFY30167.1"/>
    </source>
</evidence>
<accession>K9P9U6</accession>
<reference evidence="2" key="1">
    <citation type="journal article" date="2013" name="Proc. Natl. Acad. Sci. U.S.A.">
        <title>Improving the coverage of the cyanobacterial phylum using diversity-driven genome sequencing.</title>
        <authorList>
            <person name="Shih P.M."/>
            <person name="Wu D."/>
            <person name="Latifi A."/>
            <person name="Axen S.D."/>
            <person name="Fewer D.P."/>
            <person name="Talla E."/>
            <person name="Calteau A."/>
            <person name="Cai F."/>
            <person name="Tandeau de Marsac N."/>
            <person name="Rippka R."/>
            <person name="Herdman M."/>
            <person name="Sivonen K."/>
            <person name="Coursin T."/>
            <person name="Laurent T."/>
            <person name="Goodwin L."/>
            <person name="Nolan M."/>
            <person name="Davenport K.W."/>
            <person name="Han C.S."/>
            <person name="Rubin E.M."/>
            <person name="Eisen J.A."/>
            <person name="Woyke T."/>
            <person name="Gugger M."/>
            <person name="Kerfeld C.A."/>
        </authorList>
    </citation>
    <scope>NUCLEOTIDE SEQUENCE [LARGE SCALE GENOMIC DNA]</scope>
    <source>
        <strain evidence="2">ATCC 27147 / PCC 6307</strain>
    </source>
</reference>
<dbReference type="KEGG" id="cgc:Cyagr_3086"/>
<organism evidence="1 2">
    <name type="scientific">Cyanobium gracile (strain ATCC 27147 / PCC 6307)</name>
    <dbReference type="NCBI Taxonomy" id="292564"/>
    <lineage>
        <taxon>Bacteria</taxon>
        <taxon>Bacillati</taxon>
        <taxon>Cyanobacteriota</taxon>
        <taxon>Cyanophyceae</taxon>
        <taxon>Synechococcales</taxon>
        <taxon>Prochlorococcaceae</taxon>
        <taxon>Cyanobium</taxon>
    </lineage>
</organism>